<accession>A0A6J6BU34</accession>
<gene>
    <name evidence="2" type="ORF">UFOPK1495_00282</name>
</gene>
<protein>
    <submittedName>
        <fullName evidence="2">Unannotated protein</fullName>
    </submittedName>
</protein>
<proteinExistence type="predicted"/>
<dbReference type="AlphaFoldDB" id="A0A6J6BU34"/>
<sequence>MLRPIVQQEPSRSFSSPDVTSLPSLIGFSQNGHQLRNRRIHENLVANQHTRNGFGANTTIEKFARLVVFPNIAGFDFKVVTLDS</sequence>
<organism evidence="2">
    <name type="scientific">freshwater metagenome</name>
    <dbReference type="NCBI Taxonomy" id="449393"/>
    <lineage>
        <taxon>unclassified sequences</taxon>
        <taxon>metagenomes</taxon>
        <taxon>ecological metagenomes</taxon>
    </lineage>
</organism>
<evidence type="ECO:0000256" key="1">
    <source>
        <dbReference type="SAM" id="MobiDB-lite"/>
    </source>
</evidence>
<evidence type="ECO:0000313" key="2">
    <source>
        <dbReference type="EMBL" id="CAB4542476.1"/>
    </source>
</evidence>
<feature type="compositionally biased region" description="Polar residues" evidence="1">
    <location>
        <begin position="8"/>
        <end position="20"/>
    </location>
</feature>
<reference evidence="2" key="1">
    <citation type="submission" date="2020-05" db="EMBL/GenBank/DDBJ databases">
        <authorList>
            <person name="Chiriac C."/>
            <person name="Salcher M."/>
            <person name="Ghai R."/>
            <person name="Kavagutti S V."/>
        </authorList>
    </citation>
    <scope>NUCLEOTIDE SEQUENCE</scope>
</reference>
<feature type="region of interest" description="Disordered" evidence="1">
    <location>
        <begin position="1"/>
        <end position="20"/>
    </location>
</feature>
<dbReference type="EMBL" id="CAEZSU010000019">
    <property type="protein sequence ID" value="CAB4542476.1"/>
    <property type="molecule type" value="Genomic_DNA"/>
</dbReference>
<name>A0A6J6BU34_9ZZZZ</name>